<dbReference type="SUPFAM" id="SSF53474">
    <property type="entry name" value="alpha/beta-Hydrolases"/>
    <property type="match status" value="1"/>
</dbReference>
<comment type="caution">
    <text evidence="2">The sequence shown here is derived from an EMBL/GenBank/DDBJ whole genome shotgun (WGS) entry which is preliminary data.</text>
</comment>
<dbReference type="Pfam" id="PF00756">
    <property type="entry name" value="Esterase"/>
    <property type="match status" value="1"/>
</dbReference>
<reference evidence="2 3" key="1">
    <citation type="submission" date="2011-05" db="EMBL/GenBank/DDBJ databases">
        <title>Whole genome shotgun sequence of Gordonia alkanivorans NBRC 16433.</title>
        <authorList>
            <person name="Hosoyama A."/>
            <person name="Nakamura S."/>
            <person name="Takarada H."/>
            <person name="Tsuchikane K."/>
            <person name="Yamazaki S."/>
            <person name="Fujita N."/>
        </authorList>
    </citation>
    <scope>NUCLEOTIDE SEQUENCE [LARGE SCALE GENOMIC DNA]</scope>
    <source>
        <strain evidence="2 3">NBRC 16433</strain>
    </source>
</reference>
<proteinExistence type="predicted"/>
<dbReference type="Proteomes" id="UP000003558">
    <property type="component" value="Unassembled WGS sequence"/>
</dbReference>
<dbReference type="GO" id="GO:0016747">
    <property type="term" value="F:acyltransferase activity, transferring groups other than amino-acyl groups"/>
    <property type="evidence" value="ECO:0007669"/>
    <property type="project" value="TreeGrafter"/>
</dbReference>
<dbReference type="InterPro" id="IPR000801">
    <property type="entry name" value="Esterase-like"/>
</dbReference>
<sequence>MAMGDAVGLSIIGGWIPLTVTVLGVVAVLWLILSPRKRHLFVVVPVTIAVTVVLALLVRRFIEHSWGESVPVAVCAWGAAGVLGLLLSVPRLVAGRGVVQRSVTVLAAVLAVVLGLSHVNTFYAWYPTVGALIHDEGAPTVSVAQVAHHQRVVDLPEWRPSRDIGRHGRILTAGIPGSVSGFRARPAKVYLPPAVFDPVSPRLPVLVLLAGQPGSPEDWLFGGRLAATMDSYASAHDGLAPIVILADGTGSIFGNPLCLDSRLGRVATYLTDDVASWARRTLPVAETDRRAWAIGGLSYGGTCALQLATTRPGMYPTFLDLSGEAEPSLGSTKTTVDAAFGGDAAAFRAVTPLHLLASRRYPDSAGAFVVGRGDRSTRPAVVTSYRAARAAGMDVHYSEVPGGHTFTAWAVALRQQTPWLAQRLGLGPPGQPTHGPLVRRNRPGRIEYGTLPNKEALRGSAPSYG</sequence>
<evidence type="ECO:0000256" key="1">
    <source>
        <dbReference type="SAM" id="Phobius"/>
    </source>
</evidence>
<dbReference type="InterPro" id="IPR050583">
    <property type="entry name" value="Mycobacterial_A85_antigen"/>
</dbReference>
<gene>
    <name evidence="2" type="ORF">GOALK_097_01320</name>
</gene>
<dbReference type="PANTHER" id="PTHR48098">
    <property type="entry name" value="ENTEROCHELIN ESTERASE-RELATED"/>
    <property type="match status" value="1"/>
</dbReference>
<accession>F9VZR5</accession>
<feature type="transmembrane region" description="Helical" evidence="1">
    <location>
        <begin position="40"/>
        <end position="58"/>
    </location>
</feature>
<keyword evidence="1" id="KW-0812">Transmembrane</keyword>
<dbReference type="AlphaFoldDB" id="F9VZR5"/>
<dbReference type="PANTHER" id="PTHR48098:SF1">
    <property type="entry name" value="DIACYLGLYCEROL ACYLTRANSFERASE_MYCOLYLTRANSFERASE AG85A"/>
    <property type="match status" value="1"/>
</dbReference>
<dbReference type="Gene3D" id="3.40.50.1820">
    <property type="entry name" value="alpha/beta hydrolase"/>
    <property type="match status" value="1"/>
</dbReference>
<feature type="transmembrane region" description="Helical" evidence="1">
    <location>
        <begin position="105"/>
        <end position="126"/>
    </location>
</feature>
<feature type="transmembrane region" description="Helical" evidence="1">
    <location>
        <begin position="12"/>
        <end position="33"/>
    </location>
</feature>
<dbReference type="STRING" id="1027371.GOALK_097_01320"/>
<evidence type="ECO:0000313" key="3">
    <source>
        <dbReference type="Proteomes" id="UP000003558"/>
    </source>
</evidence>
<name>F9VZR5_9ACTN</name>
<keyword evidence="1" id="KW-1133">Transmembrane helix</keyword>
<organism evidence="2 3">
    <name type="scientific">Gordonia alkanivorans NBRC 16433</name>
    <dbReference type="NCBI Taxonomy" id="1027371"/>
    <lineage>
        <taxon>Bacteria</taxon>
        <taxon>Bacillati</taxon>
        <taxon>Actinomycetota</taxon>
        <taxon>Actinomycetes</taxon>
        <taxon>Mycobacteriales</taxon>
        <taxon>Gordoniaceae</taxon>
        <taxon>Gordonia</taxon>
    </lineage>
</organism>
<dbReference type="eggNOG" id="COG0627">
    <property type="taxonomic scope" value="Bacteria"/>
</dbReference>
<evidence type="ECO:0008006" key="4">
    <source>
        <dbReference type="Google" id="ProtNLM"/>
    </source>
</evidence>
<protein>
    <recommendedName>
        <fullName evidence="4">Esterase</fullName>
    </recommendedName>
</protein>
<dbReference type="EMBL" id="BACI01000097">
    <property type="protein sequence ID" value="GAA14104.1"/>
    <property type="molecule type" value="Genomic_DNA"/>
</dbReference>
<keyword evidence="1" id="KW-0472">Membrane</keyword>
<dbReference type="InterPro" id="IPR029058">
    <property type="entry name" value="AB_hydrolase_fold"/>
</dbReference>
<feature type="transmembrane region" description="Helical" evidence="1">
    <location>
        <begin position="70"/>
        <end position="93"/>
    </location>
</feature>
<evidence type="ECO:0000313" key="2">
    <source>
        <dbReference type="EMBL" id="GAA14104.1"/>
    </source>
</evidence>